<accession>A0A327KCH2</accession>
<sequence>MPAKSAAETARAQAQDFEAMFLNTMMQSMFTEIGGDGPLGNSPGTGVWRSFLVDEYAKTFAKAGGVGLADQVYATLLGQQEARSATATRNLVSTR</sequence>
<keyword evidence="2" id="KW-0966">Cell projection</keyword>
<organism evidence="2 3">
    <name type="scientific">Rhodoplanes serenus</name>
    <dbReference type="NCBI Taxonomy" id="200615"/>
    <lineage>
        <taxon>Bacteria</taxon>
        <taxon>Pseudomonadati</taxon>
        <taxon>Pseudomonadota</taxon>
        <taxon>Alphaproteobacteria</taxon>
        <taxon>Hyphomicrobiales</taxon>
        <taxon>Nitrobacteraceae</taxon>
        <taxon>Rhodoplanes</taxon>
    </lineage>
</organism>
<protein>
    <submittedName>
        <fullName evidence="2">Flagellar rod assembly protein FlgJ</fullName>
    </submittedName>
</protein>
<proteinExistence type="predicted"/>
<comment type="caution">
    <text evidence="2">The sequence shown here is derived from an EMBL/GenBank/DDBJ whole genome shotgun (WGS) entry which is preliminary data.</text>
</comment>
<keyword evidence="2" id="KW-0969">Cilium</keyword>
<gene>
    <name evidence="2" type="primary">flgJ</name>
    <name evidence="2" type="ORF">GJ689_21140</name>
</gene>
<reference evidence="2 3" key="1">
    <citation type="submission" date="2019-11" db="EMBL/GenBank/DDBJ databases">
        <title>Whole-genome sequence of Rhodoplanes serenus DSM 18633, type strain.</title>
        <authorList>
            <person name="Kyndt J.A."/>
            <person name="Meyer T.E."/>
        </authorList>
    </citation>
    <scope>NUCLEOTIDE SEQUENCE [LARGE SCALE GENOMIC DNA]</scope>
    <source>
        <strain evidence="2 3">DSM 18633</strain>
    </source>
</reference>
<evidence type="ECO:0000259" key="1">
    <source>
        <dbReference type="Pfam" id="PF10135"/>
    </source>
</evidence>
<keyword evidence="2" id="KW-0282">Flagellum</keyword>
<dbReference type="Pfam" id="PF10135">
    <property type="entry name" value="Rod-binding"/>
    <property type="match status" value="1"/>
</dbReference>
<dbReference type="EMBL" id="WNKV01000019">
    <property type="protein sequence ID" value="MTW18710.1"/>
    <property type="molecule type" value="Genomic_DNA"/>
</dbReference>
<evidence type="ECO:0000313" key="3">
    <source>
        <dbReference type="Proteomes" id="UP000438991"/>
    </source>
</evidence>
<dbReference type="AlphaFoldDB" id="A0A327KCH2"/>
<feature type="domain" description="Flagellar protein FlgJ N-terminal" evidence="1">
    <location>
        <begin position="27"/>
        <end position="73"/>
    </location>
</feature>
<dbReference type="Proteomes" id="UP000438991">
    <property type="component" value="Unassembled WGS sequence"/>
</dbReference>
<dbReference type="InterPro" id="IPR019301">
    <property type="entry name" value="Flagellar_prot_FlgJ_N"/>
</dbReference>
<evidence type="ECO:0000313" key="2">
    <source>
        <dbReference type="EMBL" id="MTW18710.1"/>
    </source>
</evidence>
<name>A0A327KCH2_9BRAD</name>
<dbReference type="NCBIfam" id="NF009431">
    <property type="entry name" value="PRK12790.1"/>
    <property type="match status" value="1"/>
</dbReference>